<dbReference type="OMA" id="RMPHNTN"/>
<dbReference type="HOGENOM" id="CLU_006332_4_0_1"/>
<accession>W3XLX5</accession>
<evidence type="ECO:0000256" key="4">
    <source>
        <dbReference type="ARBA" id="ARBA00023180"/>
    </source>
</evidence>
<evidence type="ECO:0000256" key="2">
    <source>
        <dbReference type="ARBA" id="ARBA00022729"/>
    </source>
</evidence>
<dbReference type="EMBL" id="KI912109">
    <property type="protein sequence ID" value="ETS86975.1"/>
    <property type="molecule type" value="Genomic_DNA"/>
</dbReference>
<dbReference type="InterPro" id="IPR017850">
    <property type="entry name" value="Alkaline_phosphatase_core_sf"/>
</dbReference>
<dbReference type="GO" id="GO:0005539">
    <property type="term" value="F:glycosaminoglycan binding"/>
    <property type="evidence" value="ECO:0007669"/>
    <property type="project" value="TreeGrafter"/>
</dbReference>
<dbReference type="PIRSF" id="PIRSF000972">
    <property type="entry name" value="Arylsulf_plant"/>
    <property type="match status" value="1"/>
</dbReference>
<comment type="similarity">
    <text evidence="1 5">Belongs to the sulfatase family.</text>
</comment>
<keyword evidence="2 7" id="KW-0732">Signal</keyword>
<comment type="catalytic activity">
    <reaction evidence="5">
        <text>an aryl sulfate + H2O = a phenol + sulfate + H(+)</text>
        <dbReference type="Rhea" id="RHEA:17261"/>
        <dbReference type="ChEBI" id="CHEBI:15377"/>
        <dbReference type="ChEBI" id="CHEBI:15378"/>
        <dbReference type="ChEBI" id="CHEBI:16189"/>
        <dbReference type="ChEBI" id="CHEBI:33853"/>
        <dbReference type="ChEBI" id="CHEBI:140317"/>
        <dbReference type="EC" id="3.1.6.1"/>
    </reaction>
</comment>
<reference evidence="10" key="1">
    <citation type="journal article" date="2015" name="BMC Genomics">
        <title>Genomic and transcriptomic analysis of the endophytic fungus Pestalotiopsis fici reveals its lifestyle and high potential for synthesis of natural products.</title>
        <authorList>
            <person name="Wang X."/>
            <person name="Zhang X."/>
            <person name="Liu L."/>
            <person name="Xiang M."/>
            <person name="Wang W."/>
            <person name="Sun X."/>
            <person name="Che Y."/>
            <person name="Guo L."/>
            <person name="Liu G."/>
            <person name="Guo L."/>
            <person name="Wang C."/>
            <person name="Yin W.B."/>
            <person name="Stadler M."/>
            <person name="Zhang X."/>
            <person name="Liu X."/>
        </authorList>
    </citation>
    <scope>NUCLEOTIDE SEQUENCE [LARGE SCALE GENOMIC DNA]</scope>
    <source>
        <strain evidence="10">W106-1 / CGMCC3.15140</strain>
    </source>
</reference>
<evidence type="ECO:0000313" key="10">
    <source>
        <dbReference type="Proteomes" id="UP000030651"/>
    </source>
</evidence>
<evidence type="ECO:0000259" key="8">
    <source>
        <dbReference type="Pfam" id="PF00884"/>
    </source>
</evidence>
<dbReference type="GO" id="GO:0018958">
    <property type="term" value="P:phenol-containing compound metabolic process"/>
    <property type="evidence" value="ECO:0007669"/>
    <property type="project" value="InterPro"/>
</dbReference>
<evidence type="ECO:0000256" key="6">
    <source>
        <dbReference type="PIRSR" id="PIRSR000972-50"/>
    </source>
</evidence>
<dbReference type="KEGG" id="pfy:PFICI_00803"/>
<sequence>MWQVLFVLFLFGQLGLCAKPNILFILTDDQDWHMESVDHMQHLKSLIVNEGLTYNQHYCTVALCCPSRASLWTGRSAHNHNVTNVAPPHGGYPKVVDQGVNDDNLFLWMQDAGYQTYYVGKLWNFHAVDNYNKPFAKGFNGSEFLLDPYTYQYWNSQMTRNGQEPVSYAGQYSTDVVTDKAVGFLRDALSHEDPFFLTIAPIAPHSNWVIDPARDLSYLEEPKSAPRHQHLFEEYIIPRTESFNAPIVGGASWVKDLKKLNDTVLAYNDHYQRQRLRALQAVDEMLPRLVQELENAGQLDNTYIFYTTDNGYHISQHQMHPGKECGYDTDIHIPFFVRGPGVPRGEAVDVVTTHTDVSSTLLKIAGISKTLDGVAMPLHKADDDLSHRHEHATIEYWGMGVPEGNYGGKADKNREAGEWKNIYQNNTYKGIRIVSDEYSLYYSVWCTGEIEFYDLKSDPFQTTNIATPSSVSSYQIAGRPLGEILSRLNALVMVLKTCKDRVCIHPWEVLHPNGGVKNLSQSLQKRFDVFYNRQPQMWFSDCPLAYFADLENQSPVNVFRGEVEL</sequence>
<feature type="chain" id="PRO_5004834848" description="Arylsulfatase" evidence="7">
    <location>
        <begin position="18"/>
        <end position="565"/>
    </location>
</feature>
<dbReference type="InterPro" id="IPR012083">
    <property type="entry name" value="Arylsulfatase"/>
</dbReference>
<proteinExistence type="inferred from homology"/>
<dbReference type="Proteomes" id="UP000030651">
    <property type="component" value="Unassembled WGS sequence"/>
</dbReference>
<dbReference type="AlphaFoldDB" id="W3XLX5"/>
<dbReference type="GO" id="GO:0004065">
    <property type="term" value="F:arylsulfatase activity"/>
    <property type="evidence" value="ECO:0007669"/>
    <property type="project" value="UniProtKB-UniRule"/>
</dbReference>
<dbReference type="CDD" id="cd16147">
    <property type="entry name" value="G6S"/>
    <property type="match status" value="1"/>
</dbReference>
<dbReference type="eggNOG" id="KOG3731">
    <property type="taxonomic scope" value="Eukaryota"/>
</dbReference>
<dbReference type="GeneID" id="19265816"/>
<keyword evidence="4" id="KW-0325">Glycoprotein</keyword>
<evidence type="ECO:0000256" key="1">
    <source>
        <dbReference type="ARBA" id="ARBA00008779"/>
    </source>
</evidence>
<dbReference type="GO" id="GO:0008449">
    <property type="term" value="F:N-acetylglucosamine-6-sulfatase activity"/>
    <property type="evidence" value="ECO:0007669"/>
    <property type="project" value="TreeGrafter"/>
</dbReference>
<evidence type="ECO:0000256" key="5">
    <source>
        <dbReference type="PIRNR" id="PIRNR000972"/>
    </source>
</evidence>
<evidence type="ECO:0000256" key="3">
    <source>
        <dbReference type="ARBA" id="ARBA00022801"/>
    </source>
</evidence>
<evidence type="ECO:0000313" key="9">
    <source>
        <dbReference type="EMBL" id="ETS86975.1"/>
    </source>
</evidence>
<dbReference type="RefSeq" id="XP_007827575.1">
    <property type="nucleotide sequence ID" value="XM_007829384.1"/>
</dbReference>
<dbReference type="InterPro" id="IPR024607">
    <property type="entry name" value="Sulfatase_CS"/>
</dbReference>
<dbReference type="Pfam" id="PF00884">
    <property type="entry name" value="Sulfatase"/>
    <property type="match status" value="1"/>
</dbReference>
<dbReference type="PANTHER" id="PTHR43108:SF8">
    <property type="entry name" value="SD21168P"/>
    <property type="match status" value="1"/>
</dbReference>
<comment type="PTM">
    <text evidence="6">The conversion to 3-oxoalanine (also known as C-formylglycine, FGly), of a serine or cysteine residue in prokaryotes and of a cysteine residue in eukaryotes, is critical for catalytic activity.</text>
</comment>
<dbReference type="PANTHER" id="PTHR43108">
    <property type="entry name" value="N-ACETYLGLUCOSAMINE-6-SULFATASE FAMILY MEMBER"/>
    <property type="match status" value="1"/>
</dbReference>
<dbReference type="FunFam" id="3.40.720.10:FF:000051">
    <property type="entry name" value="Arylsulfatase"/>
    <property type="match status" value="1"/>
</dbReference>
<feature type="domain" description="Sulfatase N-terminal" evidence="8">
    <location>
        <begin position="20"/>
        <end position="367"/>
    </location>
</feature>
<keyword evidence="3 5" id="KW-0378">Hydrolase</keyword>
<dbReference type="Gene3D" id="3.40.720.10">
    <property type="entry name" value="Alkaline Phosphatase, subunit A"/>
    <property type="match status" value="1"/>
</dbReference>
<dbReference type="InterPro" id="IPR000917">
    <property type="entry name" value="Sulfatase_N"/>
</dbReference>
<feature type="modified residue" description="3-oxoalanine (Cys)" evidence="6">
    <location>
        <position position="64"/>
    </location>
</feature>
<dbReference type="STRING" id="1229662.W3XLX5"/>
<dbReference type="OrthoDB" id="96314at2759"/>
<dbReference type="EC" id="3.1.6.1" evidence="5"/>
<keyword evidence="10" id="KW-1185">Reference proteome</keyword>
<feature type="signal peptide" evidence="7">
    <location>
        <begin position="1"/>
        <end position="17"/>
    </location>
</feature>
<evidence type="ECO:0000256" key="7">
    <source>
        <dbReference type="SAM" id="SignalP"/>
    </source>
</evidence>
<name>W3XLX5_PESFW</name>
<protein>
    <recommendedName>
        <fullName evidence="5">Arylsulfatase</fullName>
        <shortName evidence="5">AS</shortName>
        <ecNumber evidence="5">3.1.6.1</ecNumber>
    </recommendedName>
    <alternativeName>
        <fullName evidence="5">Aryl-sulfate sulphohydrolase</fullName>
    </alternativeName>
</protein>
<dbReference type="SUPFAM" id="SSF53649">
    <property type="entry name" value="Alkaline phosphatase-like"/>
    <property type="match status" value="1"/>
</dbReference>
<dbReference type="InParanoid" id="W3XLX5"/>
<organism evidence="9 10">
    <name type="scientific">Pestalotiopsis fici (strain W106-1 / CGMCC3.15140)</name>
    <dbReference type="NCBI Taxonomy" id="1229662"/>
    <lineage>
        <taxon>Eukaryota</taxon>
        <taxon>Fungi</taxon>
        <taxon>Dikarya</taxon>
        <taxon>Ascomycota</taxon>
        <taxon>Pezizomycotina</taxon>
        <taxon>Sordariomycetes</taxon>
        <taxon>Xylariomycetidae</taxon>
        <taxon>Amphisphaeriales</taxon>
        <taxon>Sporocadaceae</taxon>
        <taxon>Pestalotiopsis</taxon>
    </lineage>
</organism>
<dbReference type="PROSITE" id="PS00523">
    <property type="entry name" value="SULFATASE_1"/>
    <property type="match status" value="1"/>
</dbReference>
<gene>
    <name evidence="9" type="ORF">PFICI_00803</name>
</gene>